<evidence type="ECO:0000256" key="1">
    <source>
        <dbReference type="PROSITE-ProRule" id="PRU00176"/>
    </source>
</evidence>
<dbReference type="FunFam" id="3.30.70.330:FF:001074">
    <property type="entry name" value="Splicing factor, arginine/serine-rich 7"/>
    <property type="match status" value="1"/>
</dbReference>
<dbReference type="InterPro" id="IPR035979">
    <property type="entry name" value="RBD_domain_sf"/>
</dbReference>
<dbReference type="Proteomes" id="UP000046392">
    <property type="component" value="Unplaced"/>
</dbReference>
<dbReference type="SUPFAM" id="SSF54928">
    <property type="entry name" value="RNA-binding domain, RBD"/>
    <property type="match status" value="1"/>
</dbReference>
<feature type="compositionally biased region" description="Polar residues" evidence="2">
    <location>
        <begin position="128"/>
        <end position="145"/>
    </location>
</feature>
<dbReference type="WBParaSite" id="SPAL_0001511100.1">
    <property type="protein sequence ID" value="SPAL_0001511100.1"/>
    <property type="gene ID" value="SPAL_0001511100"/>
</dbReference>
<dbReference type="InterPro" id="IPR000504">
    <property type="entry name" value="RRM_dom"/>
</dbReference>
<keyword evidence="4" id="KW-1185">Reference proteome</keyword>
<evidence type="ECO:0000313" key="5">
    <source>
        <dbReference type="WBParaSite" id="SPAL_0001511100.1"/>
    </source>
</evidence>
<dbReference type="GO" id="GO:0003723">
    <property type="term" value="F:RNA binding"/>
    <property type="evidence" value="ECO:0007669"/>
    <property type="project" value="UniProtKB-UniRule"/>
</dbReference>
<reference evidence="5" key="1">
    <citation type="submission" date="2017-02" db="UniProtKB">
        <authorList>
            <consortium name="WormBaseParasite"/>
        </authorList>
    </citation>
    <scope>IDENTIFICATION</scope>
</reference>
<sequence>MSRRDAGIGKVYIGGLPDDAKTYELEDAFCKYGKIRKVWIARRPPGFAFVEFMDNRDAEDAVRKLDGSKICGVRVRVELAHGNNRIKNESSSRRRYDRRSRSPRYSRYSRSRSRSRSRSPPRKSSKSGSETPVSNKRSQSPSCTKDISRENSRSRSHTPVSENNSGHSNRSRSPSSESPSD</sequence>
<evidence type="ECO:0000313" key="4">
    <source>
        <dbReference type="Proteomes" id="UP000046392"/>
    </source>
</evidence>
<dbReference type="CDD" id="cd12373">
    <property type="entry name" value="RRM_SRSF3_like"/>
    <property type="match status" value="1"/>
</dbReference>
<dbReference type="PANTHER" id="PTHR23147">
    <property type="entry name" value="SERINE/ARGININE RICH SPLICING FACTOR"/>
    <property type="match status" value="1"/>
</dbReference>
<organism evidence="4 5">
    <name type="scientific">Strongyloides papillosus</name>
    <name type="common">Intestinal threadworm</name>
    <dbReference type="NCBI Taxonomy" id="174720"/>
    <lineage>
        <taxon>Eukaryota</taxon>
        <taxon>Metazoa</taxon>
        <taxon>Ecdysozoa</taxon>
        <taxon>Nematoda</taxon>
        <taxon>Chromadorea</taxon>
        <taxon>Rhabditida</taxon>
        <taxon>Tylenchina</taxon>
        <taxon>Panagrolaimomorpha</taxon>
        <taxon>Strongyloidoidea</taxon>
        <taxon>Strongyloididae</taxon>
        <taxon>Strongyloides</taxon>
    </lineage>
</organism>
<dbReference type="Gene3D" id="3.30.70.330">
    <property type="match status" value="1"/>
</dbReference>
<dbReference type="PROSITE" id="PS50102">
    <property type="entry name" value="RRM"/>
    <property type="match status" value="1"/>
</dbReference>
<protein>
    <submittedName>
        <fullName evidence="5">RRM domain-containing protein</fullName>
    </submittedName>
</protein>
<evidence type="ECO:0000256" key="2">
    <source>
        <dbReference type="SAM" id="MobiDB-lite"/>
    </source>
</evidence>
<dbReference type="InterPro" id="IPR012677">
    <property type="entry name" value="Nucleotide-bd_a/b_plait_sf"/>
</dbReference>
<dbReference type="Pfam" id="PF00076">
    <property type="entry name" value="RRM_1"/>
    <property type="match status" value="1"/>
</dbReference>
<feature type="domain" description="RRM" evidence="3">
    <location>
        <begin position="9"/>
        <end position="82"/>
    </location>
</feature>
<feature type="compositionally biased region" description="Low complexity" evidence="2">
    <location>
        <begin position="161"/>
        <end position="181"/>
    </location>
</feature>
<proteinExistence type="predicted"/>
<keyword evidence="1" id="KW-0694">RNA-binding</keyword>
<feature type="compositionally biased region" description="Basic residues" evidence="2">
    <location>
        <begin position="95"/>
        <end position="125"/>
    </location>
</feature>
<dbReference type="AlphaFoldDB" id="A0A0N5CB47"/>
<dbReference type="SMART" id="SM00360">
    <property type="entry name" value="RRM"/>
    <property type="match status" value="1"/>
</dbReference>
<feature type="region of interest" description="Disordered" evidence="2">
    <location>
        <begin position="83"/>
        <end position="181"/>
    </location>
</feature>
<name>A0A0N5CB47_STREA</name>
<accession>A0A0N5CB47</accession>
<evidence type="ECO:0000259" key="3">
    <source>
        <dbReference type="PROSITE" id="PS50102"/>
    </source>
</evidence>
<dbReference type="STRING" id="174720.A0A0N5CB47"/>
<dbReference type="InterPro" id="IPR050907">
    <property type="entry name" value="SRSF"/>
</dbReference>